<dbReference type="Proteomes" id="UP000029079">
    <property type="component" value="Chromosome"/>
</dbReference>
<dbReference type="EMBL" id="CP009223">
    <property type="protein sequence ID" value="AIM62980.1"/>
    <property type="molecule type" value="Genomic_DNA"/>
</dbReference>
<gene>
    <name evidence="1" type="ORF">WS74_0728</name>
</gene>
<evidence type="ECO:0000313" key="1">
    <source>
        <dbReference type="EMBL" id="AIM62980.1"/>
    </source>
</evidence>
<proteinExistence type="predicted"/>
<dbReference type="KEGG" id="wci:WS105_0789"/>
<organism evidence="1 2">
    <name type="scientific">Weissella ceti</name>
    <dbReference type="NCBI Taxonomy" id="759620"/>
    <lineage>
        <taxon>Bacteria</taxon>
        <taxon>Bacillati</taxon>
        <taxon>Bacillota</taxon>
        <taxon>Bacilli</taxon>
        <taxon>Lactobacillales</taxon>
        <taxon>Lactobacillaceae</taxon>
        <taxon>Weissella</taxon>
    </lineage>
</organism>
<reference evidence="2" key="2">
    <citation type="submission" date="2014-08" db="EMBL/GenBank/DDBJ databases">
        <title>Complete genome of Weissella ceti strain WS74 isolated from diseased rainbow trout in Brazil.</title>
        <authorList>
            <person name="Figueiredo H.C.P."/>
            <person name="Leal C.A.G."/>
            <person name="Pereira F.L."/>
            <person name="Soares S.C."/>
            <person name="Dorella F.A."/>
            <person name="Carvalho A.F."/>
            <person name="Azevedo V.A.C."/>
        </authorList>
    </citation>
    <scope>NUCLEOTIDE SEQUENCE [LARGE SCALE GENOMIC DNA]</scope>
    <source>
        <strain evidence="2">WS74</strain>
    </source>
</reference>
<dbReference type="KEGG" id="wce:WS08_0726"/>
<keyword evidence="2" id="KW-1185">Reference proteome</keyword>
<dbReference type="STRING" id="759620.WS105_0789"/>
<dbReference type="RefSeq" id="WP_009496457.1">
    <property type="nucleotide sequence ID" value="NZ_CP009223.1"/>
</dbReference>
<dbReference type="PATRIC" id="fig|759620.7.peg.750"/>
<dbReference type="AlphaFoldDB" id="A0A075TZE2"/>
<protein>
    <submittedName>
        <fullName evidence="1">Uncharacterized protein</fullName>
    </submittedName>
</protein>
<accession>A0A075TZE2</accession>
<reference evidence="1 2" key="1">
    <citation type="journal article" date="2014" name="Genome Announc.">
        <title>Complete Genome Sequences of Fish Pathogenic Weissella ceti Strains WS74 and WS105.</title>
        <authorList>
            <person name="Figueiredo H.C."/>
            <person name="Leal C.A."/>
            <person name="Dorella F.A."/>
            <person name="Carvalho A.F."/>
            <person name="Soares S.C."/>
            <person name="Pereira F.L."/>
            <person name="Azevedo V.A."/>
        </authorList>
    </citation>
    <scope>NUCLEOTIDE SEQUENCE [LARGE SCALE GENOMIC DNA]</scope>
    <source>
        <strain evidence="1 2">WS74</strain>
    </source>
</reference>
<name>A0A075TZE2_9LACO</name>
<dbReference type="KEGG" id="wct:WS74_0728"/>
<sequence>MHDHFLLGLYAVEQPRRSRIVYCVLKNEMTVSTEYWALRYDILPYTRVLPDLLRTQFEAQMTRLVQSGALLETEKGVYVRTSVGDDLWQRYQVDHYQLQHPEIFVRYKVTAFNQTMLLAQQIMSEWSYSNKTYYPMQIEQQQMAFVKRWFQQQDKDTLLDQWLTATTAFLSTLEQAEANRFVATWSGHEIVGLTNQQLDLPDTWDDWDATMWQRDMFASWLAYLEQTDVNPIHELVSLVAQLSGPLTKVQKSLAGLQAGLNEEMIAQQQHLKVGTVREHLLTAAIWLPLADFPYERFITPQVKAYFEEKLTGPIDRWRFTTIRLTDDPYEFLVFRLYQIWLTKQEVTV</sequence>
<evidence type="ECO:0000313" key="2">
    <source>
        <dbReference type="Proteomes" id="UP000029079"/>
    </source>
</evidence>
<dbReference type="OrthoDB" id="2146354at2"/>